<evidence type="ECO:0008006" key="4">
    <source>
        <dbReference type="Google" id="ProtNLM"/>
    </source>
</evidence>
<protein>
    <recommendedName>
        <fullName evidence="4">Secreted protein</fullName>
    </recommendedName>
</protein>
<accession>A0ABU7DNZ3</accession>
<dbReference type="EMBL" id="JAHUTJ010033149">
    <property type="protein sequence ID" value="MED6276816.1"/>
    <property type="molecule type" value="Genomic_DNA"/>
</dbReference>
<feature type="signal peptide" evidence="1">
    <location>
        <begin position="1"/>
        <end position="16"/>
    </location>
</feature>
<feature type="chain" id="PRO_5047299137" description="Secreted protein" evidence="1">
    <location>
        <begin position="17"/>
        <end position="103"/>
    </location>
</feature>
<evidence type="ECO:0000313" key="3">
    <source>
        <dbReference type="Proteomes" id="UP001352852"/>
    </source>
</evidence>
<proteinExistence type="predicted"/>
<name>A0ABU7DNZ3_9TELE</name>
<gene>
    <name evidence="2" type="ORF">CHARACLAT_006793</name>
</gene>
<comment type="caution">
    <text evidence="2">The sequence shown here is derived from an EMBL/GenBank/DDBJ whole genome shotgun (WGS) entry which is preliminary data.</text>
</comment>
<organism evidence="2 3">
    <name type="scientific">Characodon lateralis</name>
    <dbReference type="NCBI Taxonomy" id="208331"/>
    <lineage>
        <taxon>Eukaryota</taxon>
        <taxon>Metazoa</taxon>
        <taxon>Chordata</taxon>
        <taxon>Craniata</taxon>
        <taxon>Vertebrata</taxon>
        <taxon>Euteleostomi</taxon>
        <taxon>Actinopterygii</taxon>
        <taxon>Neopterygii</taxon>
        <taxon>Teleostei</taxon>
        <taxon>Neoteleostei</taxon>
        <taxon>Acanthomorphata</taxon>
        <taxon>Ovalentaria</taxon>
        <taxon>Atherinomorphae</taxon>
        <taxon>Cyprinodontiformes</taxon>
        <taxon>Goodeidae</taxon>
        <taxon>Characodon</taxon>
    </lineage>
</organism>
<evidence type="ECO:0000313" key="2">
    <source>
        <dbReference type="EMBL" id="MED6276816.1"/>
    </source>
</evidence>
<evidence type="ECO:0000256" key="1">
    <source>
        <dbReference type="SAM" id="SignalP"/>
    </source>
</evidence>
<keyword evidence="1" id="KW-0732">Signal</keyword>
<dbReference type="Proteomes" id="UP001352852">
    <property type="component" value="Unassembled WGS sequence"/>
</dbReference>
<reference evidence="2 3" key="1">
    <citation type="submission" date="2021-06" db="EMBL/GenBank/DDBJ databases">
        <authorList>
            <person name="Palmer J.M."/>
        </authorList>
    </citation>
    <scope>NUCLEOTIDE SEQUENCE [LARGE SCALE GENOMIC DNA]</scope>
    <source>
        <strain evidence="2 3">CL_MEX2019</strain>
        <tissue evidence="2">Muscle</tissue>
    </source>
</reference>
<sequence>MHLCFFFFLMFALSSQTPSPSWQTANQTEPDSAGGFFLLNRSFPFCCHYIHAEYEGLLQSQQHNGSNCSLLPYAHPGGVRVACQQRDAICWVSLDIKLLNQFE</sequence>
<keyword evidence="3" id="KW-1185">Reference proteome</keyword>